<comment type="caution">
    <text evidence="2">The sequence shown here is derived from an EMBL/GenBank/DDBJ whole genome shotgun (WGS) entry which is preliminary data.</text>
</comment>
<evidence type="ECO:0000313" key="2">
    <source>
        <dbReference type="EMBL" id="OGE33975.1"/>
    </source>
</evidence>
<dbReference type="InterPro" id="IPR036397">
    <property type="entry name" value="RNaseH_sf"/>
</dbReference>
<dbReference type="InterPro" id="IPR047797">
    <property type="entry name" value="ISNCY_transpos"/>
</dbReference>
<dbReference type="Gene3D" id="3.30.420.10">
    <property type="entry name" value="Ribonuclease H-like superfamily/Ribonuclease H"/>
    <property type="match status" value="1"/>
</dbReference>
<dbReference type="InterPro" id="IPR001584">
    <property type="entry name" value="Integrase_cat-core"/>
</dbReference>
<dbReference type="GO" id="GO:0015074">
    <property type="term" value="P:DNA integration"/>
    <property type="evidence" value="ECO:0007669"/>
    <property type="project" value="InterPro"/>
</dbReference>
<reference evidence="2 3" key="1">
    <citation type="journal article" date="2016" name="Nat. Commun.">
        <title>Thousands of microbial genomes shed light on interconnected biogeochemical processes in an aquifer system.</title>
        <authorList>
            <person name="Anantharaman K."/>
            <person name="Brown C.T."/>
            <person name="Hug L.A."/>
            <person name="Sharon I."/>
            <person name="Castelle C.J."/>
            <person name="Probst A.J."/>
            <person name="Thomas B.C."/>
            <person name="Singh A."/>
            <person name="Wilkins M.J."/>
            <person name="Karaoz U."/>
            <person name="Brodie E.L."/>
            <person name="Williams K.H."/>
            <person name="Hubbard S.S."/>
            <person name="Banfield J.F."/>
        </authorList>
    </citation>
    <scope>NUCLEOTIDE SEQUENCE [LARGE SCALE GENOMIC DNA]</scope>
</reference>
<evidence type="ECO:0000313" key="3">
    <source>
        <dbReference type="Proteomes" id="UP000176902"/>
    </source>
</evidence>
<dbReference type="Proteomes" id="UP000176902">
    <property type="component" value="Unassembled WGS sequence"/>
</dbReference>
<sequence>MPPLNPDEQYKFKVLTQAINGKLTNNQASKLLHISVRQLQRLKKEVFQHGVLAVIHKLKGKPGNHSIEKSVKSNVLITIKQAYPDFKPSFAAEKLKENHGLIVNPETLRLWMSEEGLWKPHQQRKVNYHAWRERKDYFGELEQFDGSYHFWFEQRLLNEFGFPQEVCLLASIDDATGKITHAKFDFNEGVVAVFNFWMEYVLTVGKPLAIYLDKFSTYKINHKSAVDNFELMTQFQKAMKLLSIEVINANSPQAKGRIERLFGTLQDRLVKELRLNNLSSITEANLFLKEFIPKFNAQFSVIPTLDENIHRQLTQREKRSLKSIFSIKSTRRINQDFTIQFKNHFYQLEEIQPTTIRPKNTLLVEEWLDKTIHFRFREHYLKCFILPGKPEKIFRQPVILTSHPLNYKPPPNHPWRRYKNPLPRG</sequence>
<gene>
    <name evidence="2" type="ORF">A3C59_05385</name>
</gene>
<organism evidence="2 3">
    <name type="scientific">Candidatus Daviesbacteria bacterium RIFCSPHIGHO2_02_FULL_36_13</name>
    <dbReference type="NCBI Taxonomy" id="1797768"/>
    <lineage>
        <taxon>Bacteria</taxon>
        <taxon>Candidatus Daviesiibacteriota</taxon>
    </lineage>
</organism>
<dbReference type="AlphaFoldDB" id="A0A1F5JZG0"/>
<accession>A0A1F5JZG0</accession>
<dbReference type="SUPFAM" id="SSF53098">
    <property type="entry name" value="Ribonuclease H-like"/>
    <property type="match status" value="1"/>
</dbReference>
<dbReference type="PROSITE" id="PS50994">
    <property type="entry name" value="INTEGRASE"/>
    <property type="match status" value="1"/>
</dbReference>
<dbReference type="PANTHER" id="PTHR35004">
    <property type="entry name" value="TRANSPOSASE RV3428C-RELATED"/>
    <property type="match status" value="1"/>
</dbReference>
<dbReference type="InterPro" id="IPR012337">
    <property type="entry name" value="RNaseH-like_sf"/>
</dbReference>
<name>A0A1F5JZG0_9BACT</name>
<protein>
    <recommendedName>
        <fullName evidence="1">Integrase catalytic domain-containing protein</fullName>
    </recommendedName>
</protein>
<proteinExistence type="predicted"/>
<feature type="domain" description="Integrase catalytic" evidence="1">
    <location>
        <begin position="131"/>
        <end position="318"/>
    </location>
</feature>
<dbReference type="GO" id="GO:0003676">
    <property type="term" value="F:nucleic acid binding"/>
    <property type="evidence" value="ECO:0007669"/>
    <property type="project" value="InterPro"/>
</dbReference>
<dbReference type="EMBL" id="MFCV01000002">
    <property type="protein sequence ID" value="OGE33975.1"/>
    <property type="molecule type" value="Genomic_DNA"/>
</dbReference>
<evidence type="ECO:0000259" key="1">
    <source>
        <dbReference type="PROSITE" id="PS50994"/>
    </source>
</evidence>
<dbReference type="PANTHER" id="PTHR35004:SF7">
    <property type="entry name" value="INTEGRASE PROTEIN"/>
    <property type="match status" value="1"/>
</dbReference>
<dbReference type="NCBIfam" id="NF033594">
    <property type="entry name" value="transpos_ISNCY_2"/>
    <property type="match status" value="1"/>
</dbReference>